<dbReference type="SUPFAM" id="SSF52540">
    <property type="entry name" value="P-loop containing nucleoside triphosphate hydrolases"/>
    <property type="match status" value="1"/>
</dbReference>
<comment type="function">
    <text evidence="4">Has nucleotide phosphatase activity towards ATP, GTP, CTP, TTP and UTP. May hydrolyze nucleoside diphosphates with lower efficiency.</text>
</comment>
<dbReference type="GO" id="GO:0005524">
    <property type="term" value="F:ATP binding"/>
    <property type="evidence" value="ECO:0007669"/>
    <property type="project" value="UniProtKB-UniRule"/>
</dbReference>
<evidence type="ECO:0000259" key="5">
    <source>
        <dbReference type="SMART" id="SM00382"/>
    </source>
</evidence>
<dbReference type="GeneID" id="24794415"/>
<dbReference type="Pfam" id="PF03266">
    <property type="entry name" value="NTPase_1"/>
    <property type="match status" value="1"/>
</dbReference>
<dbReference type="Gene3D" id="3.40.50.300">
    <property type="entry name" value="P-loop containing nucleotide triphosphate hydrolases"/>
    <property type="match status" value="1"/>
</dbReference>
<reference evidence="6 7" key="1">
    <citation type="submission" date="2013-07" db="EMBL/GenBank/DDBJ databases">
        <title>Genome of Archaeoglobus fulgidus.</title>
        <authorList>
            <person name="Fiebig A."/>
            <person name="Birkeland N.-K."/>
        </authorList>
    </citation>
    <scope>NUCLEOTIDE SEQUENCE [LARGE SCALE GENOMIC DNA]</scope>
    <source>
        <strain evidence="6 7">DSM 8774</strain>
    </source>
</reference>
<organism evidence="6 7">
    <name type="scientific">Archaeoglobus fulgidus DSM 8774</name>
    <dbReference type="NCBI Taxonomy" id="1344584"/>
    <lineage>
        <taxon>Archaea</taxon>
        <taxon>Methanobacteriati</taxon>
        <taxon>Methanobacteriota</taxon>
        <taxon>Archaeoglobi</taxon>
        <taxon>Archaeoglobales</taxon>
        <taxon>Archaeoglobaceae</taxon>
        <taxon>Archaeoglobus</taxon>
    </lineage>
</organism>
<dbReference type="InterPro" id="IPR004948">
    <property type="entry name" value="Nuc-triphosphatase_THEP1"/>
</dbReference>
<dbReference type="InterPro" id="IPR003593">
    <property type="entry name" value="AAA+_ATPase"/>
</dbReference>
<evidence type="ECO:0000256" key="2">
    <source>
        <dbReference type="ARBA" id="ARBA00022801"/>
    </source>
</evidence>
<feature type="binding site" evidence="4">
    <location>
        <begin position="93"/>
        <end position="100"/>
    </location>
    <ligand>
        <name>ATP</name>
        <dbReference type="ChEBI" id="CHEBI:30616"/>
    </ligand>
</feature>
<keyword evidence="6" id="KW-0808">Transferase</keyword>
<feature type="domain" description="AAA+ ATPase" evidence="5">
    <location>
        <begin position="2"/>
        <end position="150"/>
    </location>
</feature>
<dbReference type="SMART" id="SM00382">
    <property type="entry name" value="AAA"/>
    <property type="match status" value="1"/>
</dbReference>
<dbReference type="RefSeq" id="WP_048095318.1">
    <property type="nucleotide sequence ID" value="NZ_CP006577.1"/>
</dbReference>
<dbReference type="NCBIfam" id="NF010248">
    <property type="entry name" value="PRK13695.1"/>
    <property type="match status" value="1"/>
</dbReference>
<keyword evidence="6" id="KW-0418">Kinase</keyword>
<keyword evidence="2 4" id="KW-0378">Hydrolase</keyword>
<protein>
    <recommendedName>
        <fullName evidence="4">Nucleoside-triphosphatase AFULGI_00009000</fullName>
        <shortName evidence="4">NTPase</shortName>
        <ecNumber evidence="4">3.6.1.15</ecNumber>
    </recommendedName>
    <alternativeName>
        <fullName evidence="4">Nucleoside triphosphate phosphohydrolase</fullName>
    </alternativeName>
</protein>
<dbReference type="HAMAP" id="MF_00796">
    <property type="entry name" value="NTPase_1"/>
    <property type="match status" value="1"/>
</dbReference>
<proteinExistence type="inferred from homology"/>
<evidence type="ECO:0000256" key="3">
    <source>
        <dbReference type="ARBA" id="ARBA00022840"/>
    </source>
</evidence>
<comment type="similarity">
    <text evidence="4">Belongs to the THEP1 NTPase family.</text>
</comment>
<comment type="catalytic activity">
    <reaction evidence="4">
        <text>a ribonucleoside 5'-triphosphate + H2O = a ribonucleoside 5'-diphosphate + phosphate + H(+)</text>
        <dbReference type="Rhea" id="RHEA:23680"/>
        <dbReference type="ChEBI" id="CHEBI:15377"/>
        <dbReference type="ChEBI" id="CHEBI:15378"/>
        <dbReference type="ChEBI" id="CHEBI:43474"/>
        <dbReference type="ChEBI" id="CHEBI:57930"/>
        <dbReference type="ChEBI" id="CHEBI:61557"/>
        <dbReference type="EC" id="3.6.1.15"/>
    </reaction>
</comment>
<keyword evidence="1 4" id="KW-0547">Nucleotide-binding</keyword>
<feature type="binding site" evidence="4">
    <location>
        <begin position="7"/>
        <end position="14"/>
    </location>
    <ligand>
        <name>ATP</name>
        <dbReference type="ChEBI" id="CHEBI:30616"/>
    </ligand>
</feature>
<evidence type="ECO:0000313" key="6">
    <source>
        <dbReference type="EMBL" id="AIG97692.1"/>
    </source>
</evidence>
<evidence type="ECO:0000256" key="1">
    <source>
        <dbReference type="ARBA" id="ARBA00022741"/>
    </source>
</evidence>
<dbReference type="AlphaFoldDB" id="A0A075WDF3"/>
<sequence>MRVAVTGRPGVGKTTLCLKVYESLKDKMTVGGFITKEVRRDGVRVGFKLVDLSSGNEEWLARVGEGKARVGKYAVNVEGLEEFLDSVRTDADLVIIDEVGPMELKSRKFVRFVENLMGRERLLFTIHLKSKHGLLQRIRREFKVYVIDESNRNRIAEEITRILEG</sequence>
<dbReference type="PANTHER" id="PTHR43146:SF1">
    <property type="entry name" value="CANCER-RELATED NUCLEOSIDE-TRIPHOSPHATASE"/>
    <property type="match status" value="1"/>
</dbReference>
<dbReference type="GO" id="GO:0016301">
    <property type="term" value="F:kinase activity"/>
    <property type="evidence" value="ECO:0007669"/>
    <property type="project" value="UniProtKB-KW"/>
</dbReference>
<dbReference type="HOGENOM" id="CLU_103145_1_1_2"/>
<dbReference type="CDD" id="cd19482">
    <property type="entry name" value="RecA-like_Thep1"/>
    <property type="match status" value="1"/>
</dbReference>
<dbReference type="PANTHER" id="PTHR43146">
    <property type="entry name" value="CANCER-RELATED NUCLEOSIDE-TRIPHOSPHATASE"/>
    <property type="match status" value="1"/>
</dbReference>
<dbReference type="EC" id="3.6.1.15" evidence="4"/>
<evidence type="ECO:0000256" key="4">
    <source>
        <dbReference type="HAMAP-Rule" id="MF_00796"/>
    </source>
</evidence>
<dbReference type="Proteomes" id="UP000028501">
    <property type="component" value="Chromosome"/>
</dbReference>
<gene>
    <name evidence="6" type="ORF">AFULGI_00009000</name>
</gene>
<keyword evidence="3 4" id="KW-0067">ATP-binding</keyword>
<dbReference type="GO" id="GO:0017111">
    <property type="term" value="F:ribonucleoside triphosphate phosphatase activity"/>
    <property type="evidence" value="ECO:0007669"/>
    <property type="project" value="UniProtKB-UniRule"/>
</dbReference>
<name>A0A075WDF3_ARCFL</name>
<dbReference type="KEGG" id="afg:AFULGI_00009000"/>
<evidence type="ECO:0000313" key="7">
    <source>
        <dbReference type="Proteomes" id="UP000028501"/>
    </source>
</evidence>
<dbReference type="EMBL" id="CP006577">
    <property type="protein sequence ID" value="AIG97692.1"/>
    <property type="molecule type" value="Genomic_DNA"/>
</dbReference>
<accession>A0A075WDF3</accession>
<dbReference type="InterPro" id="IPR027417">
    <property type="entry name" value="P-loop_NTPase"/>
</dbReference>